<geneLocation type="plasmid" evidence="1">
    <name>pYS1</name>
</geneLocation>
<dbReference type="GO" id="GO:0019120">
    <property type="term" value="F:hydrolase activity, acting on acid halide bonds, in C-halide compounds"/>
    <property type="evidence" value="ECO:0007669"/>
    <property type="project" value="InterPro"/>
</dbReference>
<dbReference type="SMR" id="B1Q2C1"/>
<organism evidence="2">
    <name type="scientific">Burkholderia cepacia</name>
    <name type="common">Pseudomonas cepacia</name>
    <dbReference type="NCBI Taxonomy" id="292"/>
    <lineage>
        <taxon>Bacteria</taxon>
        <taxon>Pseudomonadati</taxon>
        <taxon>Pseudomonadota</taxon>
        <taxon>Betaproteobacteria</taxon>
        <taxon>Burkholderiales</taxon>
        <taxon>Burkholderiaceae</taxon>
        <taxon>Burkholderia</taxon>
        <taxon>Burkholderia cepacia complex</taxon>
    </lineage>
</organism>
<dbReference type="EMBL" id="JX469832">
    <property type="protein sequence ID" value="AFR44278.1"/>
    <property type="molecule type" value="Genomic_DNA"/>
</dbReference>
<reference evidence="1" key="2">
    <citation type="journal article" date="2013" name="Mol. Biol. Evol.">
        <title>Inferring the Evolutionary History of IncP-1 Plasmids Despite Incongruence among Backbone Gene Trees.</title>
        <authorList>
            <person name="Sen D."/>
            <person name="Brown C.J."/>
            <person name="Top E.M."/>
            <person name="Sullivan J."/>
        </authorList>
    </citation>
    <scope>NUCLEOTIDE SEQUENCE</scope>
    <source>
        <plasmid evidence="1">pYS1</plasmid>
    </source>
</reference>
<keyword evidence="2" id="KW-0614">Plasmid</keyword>
<name>B1Q2C1_BURCE</name>
<proteinExistence type="predicted"/>
<dbReference type="EMBL" id="AB164393">
    <property type="protein sequence ID" value="BAG16422.1"/>
    <property type="molecule type" value="Genomic_DNA"/>
</dbReference>
<reference evidence="2" key="1">
    <citation type="submission" date="2004-03" db="EMBL/GenBank/DDBJ databases">
        <title>The constitutive-mutation of 2,2-dichloropropionic acid -utilizing bacteria, Burkholderia cepacia B7a, caused by recombination of ISBce1.</title>
        <authorList>
            <person name="Takegami Y."/>
            <person name="Sota M."/>
            <person name="Yasui T."/>
            <person name="Kawasaki H."/>
        </authorList>
    </citation>
    <scope>NUCLEOTIDE SEQUENCE</scope>
    <source>
        <plasmid evidence="2">pYS</plasmid>
    </source>
</reference>
<gene>
    <name evidence="2" type="primary">ddh</name>
    <name evidence="1" type="ORF">pYS10086</name>
</gene>
<dbReference type="Pfam" id="PF10778">
    <property type="entry name" value="DehI"/>
    <property type="match status" value="1"/>
</dbReference>
<evidence type="ECO:0000313" key="2">
    <source>
        <dbReference type="EMBL" id="BAG16422.1"/>
    </source>
</evidence>
<sequence>MTNPAYFPQLSQLDVSGEMESTYEDIRLTLRVPWVAFGCRVLATFPGYLPLAWRRSAEALITRYAEQAADELRERSLLNIGPLPNLKERLYAAGFDDGEIEKVRRVLYAFNYGNPKYLLLITALSESMQMRPVGGAEVSSELRASIPKGHPKGMDPLLPLVDATKASTEVQGLLKRVADLHYHHGPASDFQALANWPKVLQIVTDEVLAPVARTEQYDAKSRELVTRARELVRGLPGSAGVQRSELMSMLTPNELAGLTGVLFMYQRFIADITISIIHITECLDGAEAASKSPFPI</sequence>
<dbReference type="RefSeq" id="WP_015063429.1">
    <property type="nucleotide sequence ID" value="NC_019369.1"/>
</dbReference>
<dbReference type="AlphaFoldDB" id="B1Q2C1"/>
<dbReference type="InterPro" id="IPR019714">
    <property type="entry name" value="2-haloacid_dehalogenase_DehI"/>
</dbReference>
<accession>B1Q2C1</accession>
<protein>
    <submittedName>
        <fullName evidence="1 2">2-haloacid dehalogenase</fullName>
    </submittedName>
</protein>
<evidence type="ECO:0000313" key="1">
    <source>
        <dbReference type="EMBL" id="AFR44278.1"/>
    </source>
</evidence>
<geneLocation type="plasmid" evidence="2">
    <name>pYS</name>
</geneLocation>